<sequence length="728" mass="78920">MEKLQFPATNIEAEQAALGCALLDLECARQLVSECKESDFTYEPHRLIFHAIKTLLVQGLSPDPITVHNTLQTLGVAEECGGQAYLVRLAETPPALSNFSDYLALVKEGALRYRVWQLAQQLSKAAAEGNGWRDLVGELQALTAKATTTPRSVFVPLKDWQPQNERTPLIGDLIGAGELILIYARPKVGKSVLSANLVKGVASGTTALGMPCRKGRVGIIALEDLVVWHERLTELEVNPEDVFIAPTPVTIVDLHLIKHAINELGLALLVIDPLALFLRPLLQKERASLSRDYDAVYSALGALREVAQATNCSIMMVHHERKESAGAEPTEAAALGSTALSGAVDVGLQLDCREQDGERRWRLSWWGRSVTAGELWLRLRPDLVFEPTTPPTPTTLKGRAIATLCEALRERSYRYTDLVALICERVGCSERTAKRAIDAAEKQGLIAQRADKFYELLDKSPICQKGHWCQPIDPDTNDTKTVKCQVSTGVMTPVGTNDTNAEVSKVSGSIGWHYCHQLGALVCALCGNKLSEISATPTCPHCWASGDEIVAACTCTEPLRSIGVGLAQCPKCGSRWRWTGDRWAPEDNPPPDNSEPDNTPAPLSTVTDPEPPASEPESSEGDFVDTAEWLASFGVTNEPAVYDLETNEAIPVGDLSPPTRKEAKCPRCGHEESITPDVLLPPFCPACGSAMDWVSDPDPPPNSLLDAVKRLSDLSSQLAADSEGGGRQ</sequence>
<dbReference type="InterPro" id="IPR007693">
    <property type="entry name" value="DNA_helicase_DnaB-like_N"/>
</dbReference>
<accession>A0ABT2EQT3</accession>
<dbReference type="PANTHER" id="PTHR30153:SF2">
    <property type="entry name" value="REPLICATIVE DNA HELICASE"/>
    <property type="match status" value="1"/>
</dbReference>
<evidence type="ECO:0000256" key="2">
    <source>
        <dbReference type="ARBA" id="ARBA00023125"/>
    </source>
</evidence>
<evidence type="ECO:0000256" key="1">
    <source>
        <dbReference type="ARBA" id="ARBA00022705"/>
    </source>
</evidence>
<dbReference type="InterPro" id="IPR016136">
    <property type="entry name" value="DNA_helicase_N/primase_C"/>
</dbReference>
<gene>
    <name evidence="5" type="ORF">M2350_002213</name>
</gene>
<keyword evidence="1" id="KW-0235">DNA replication</keyword>
<feature type="region of interest" description="Disordered" evidence="3">
    <location>
        <begin position="580"/>
        <end position="622"/>
    </location>
</feature>
<proteinExistence type="predicted"/>
<organism evidence="5 6">
    <name type="scientific">Candidatus Fervidibacter sacchari</name>
    <dbReference type="NCBI Taxonomy" id="1448929"/>
    <lineage>
        <taxon>Bacteria</taxon>
        <taxon>Candidatus Fervidibacterota</taxon>
        <taxon>Candidatus Fervidibacter</taxon>
    </lineage>
</organism>
<keyword evidence="6" id="KW-1185">Reference proteome</keyword>
<feature type="domain" description="DNA helicase DnaB-like N-terminal" evidence="4">
    <location>
        <begin position="9"/>
        <end position="108"/>
    </location>
</feature>
<dbReference type="Pfam" id="PF13481">
    <property type="entry name" value="AAA_25"/>
    <property type="match status" value="1"/>
</dbReference>
<evidence type="ECO:0000256" key="3">
    <source>
        <dbReference type="SAM" id="MobiDB-lite"/>
    </source>
</evidence>
<dbReference type="RefSeq" id="WP_259096636.1">
    <property type="nucleotide sequence ID" value="NZ_CP130454.1"/>
</dbReference>
<dbReference type="PANTHER" id="PTHR30153">
    <property type="entry name" value="REPLICATIVE DNA HELICASE DNAB"/>
    <property type="match status" value="1"/>
</dbReference>
<evidence type="ECO:0000313" key="6">
    <source>
        <dbReference type="Proteomes" id="UP001204798"/>
    </source>
</evidence>
<dbReference type="SUPFAM" id="SSF48024">
    <property type="entry name" value="N-terminal domain of DnaB helicase"/>
    <property type="match status" value="1"/>
</dbReference>
<dbReference type="EMBL" id="JANUCP010000004">
    <property type="protein sequence ID" value="MCS3919796.1"/>
    <property type="molecule type" value="Genomic_DNA"/>
</dbReference>
<evidence type="ECO:0000313" key="5">
    <source>
        <dbReference type="EMBL" id="MCS3919796.1"/>
    </source>
</evidence>
<dbReference type="InterPro" id="IPR036185">
    <property type="entry name" value="DNA_heli_DnaB-like_N_sf"/>
</dbReference>
<dbReference type="Proteomes" id="UP001204798">
    <property type="component" value="Unassembled WGS sequence"/>
</dbReference>
<name>A0ABT2EQT3_9BACT</name>
<evidence type="ECO:0000259" key="4">
    <source>
        <dbReference type="Pfam" id="PF00772"/>
    </source>
</evidence>
<keyword evidence="2" id="KW-0238">DNA-binding</keyword>
<dbReference type="Gene3D" id="1.10.860.10">
    <property type="entry name" value="DNAb Helicase, Chain A"/>
    <property type="match status" value="1"/>
</dbReference>
<dbReference type="SUPFAM" id="SSF52540">
    <property type="entry name" value="P-loop containing nucleoside triphosphate hydrolases"/>
    <property type="match status" value="1"/>
</dbReference>
<dbReference type="InterPro" id="IPR027417">
    <property type="entry name" value="P-loop_NTPase"/>
</dbReference>
<reference evidence="5 6" key="1">
    <citation type="submission" date="2022-08" db="EMBL/GenBank/DDBJ databases">
        <title>Bacterial and archaeal communities from various locations to study Microbial Dark Matter (Phase II).</title>
        <authorList>
            <person name="Stepanauskas R."/>
        </authorList>
    </citation>
    <scope>NUCLEOTIDE SEQUENCE [LARGE SCALE GENOMIC DNA]</scope>
    <source>
        <strain evidence="5 6">PD1</strain>
    </source>
</reference>
<dbReference type="Pfam" id="PF00772">
    <property type="entry name" value="DnaB"/>
    <property type="match status" value="1"/>
</dbReference>
<protein>
    <submittedName>
        <fullName evidence="5">Endogenous inhibitor of DNA gyrase (YacG/DUF329 family)</fullName>
    </submittedName>
</protein>
<dbReference type="Gene3D" id="3.40.50.300">
    <property type="entry name" value="P-loop containing nucleotide triphosphate hydrolases"/>
    <property type="match status" value="1"/>
</dbReference>
<comment type="caution">
    <text evidence="5">The sequence shown here is derived from an EMBL/GenBank/DDBJ whole genome shotgun (WGS) entry which is preliminary data.</text>
</comment>